<gene>
    <name evidence="1" type="ORF">RF11_04554</name>
</gene>
<dbReference type="AlphaFoldDB" id="A0A0C2JEM7"/>
<dbReference type="EMBL" id="JWZT01003124">
    <property type="protein sequence ID" value="KII67678.1"/>
    <property type="molecule type" value="Genomic_DNA"/>
</dbReference>
<accession>A0A0C2JEM7</accession>
<comment type="caution">
    <text evidence="1">The sequence shown here is derived from an EMBL/GenBank/DDBJ whole genome shotgun (WGS) entry which is preliminary data.</text>
</comment>
<name>A0A0C2JEM7_THEKT</name>
<keyword evidence="2" id="KW-1185">Reference proteome</keyword>
<reference evidence="1 2" key="1">
    <citation type="journal article" date="2014" name="Genome Biol. Evol.">
        <title>The genome of the myxosporean Thelohanellus kitauei shows adaptations to nutrient acquisition within its fish host.</title>
        <authorList>
            <person name="Yang Y."/>
            <person name="Xiong J."/>
            <person name="Zhou Z."/>
            <person name="Huo F."/>
            <person name="Miao W."/>
            <person name="Ran C."/>
            <person name="Liu Y."/>
            <person name="Zhang J."/>
            <person name="Feng J."/>
            <person name="Wang M."/>
            <person name="Wang M."/>
            <person name="Wang L."/>
            <person name="Yao B."/>
        </authorList>
    </citation>
    <scope>NUCLEOTIDE SEQUENCE [LARGE SCALE GENOMIC DNA]</scope>
    <source>
        <strain evidence="1">Wuqing</strain>
    </source>
</reference>
<organism evidence="1 2">
    <name type="scientific">Thelohanellus kitauei</name>
    <name type="common">Myxosporean</name>
    <dbReference type="NCBI Taxonomy" id="669202"/>
    <lineage>
        <taxon>Eukaryota</taxon>
        <taxon>Metazoa</taxon>
        <taxon>Cnidaria</taxon>
        <taxon>Myxozoa</taxon>
        <taxon>Myxosporea</taxon>
        <taxon>Bivalvulida</taxon>
        <taxon>Platysporina</taxon>
        <taxon>Myxobolidae</taxon>
        <taxon>Thelohanellus</taxon>
    </lineage>
</organism>
<evidence type="ECO:0000313" key="2">
    <source>
        <dbReference type="Proteomes" id="UP000031668"/>
    </source>
</evidence>
<protein>
    <submittedName>
        <fullName evidence="1">Uncharacterized protein</fullName>
    </submittedName>
</protein>
<sequence>MEEKLDESEYLKNRKEKLSTYLNDARVDNTVTHRDIVDLNKDVEDLKMNIEAVERRLARFHGLPLDKKGVQARIEQIKLEIVSFYLIEKDTETKIVNTMRNK</sequence>
<dbReference type="Proteomes" id="UP000031668">
    <property type="component" value="Unassembled WGS sequence"/>
</dbReference>
<evidence type="ECO:0000313" key="1">
    <source>
        <dbReference type="EMBL" id="KII67678.1"/>
    </source>
</evidence>
<proteinExistence type="predicted"/>